<comment type="caution">
    <text evidence="1">The sequence shown here is derived from an EMBL/GenBank/DDBJ whole genome shotgun (WGS) entry which is preliminary data.</text>
</comment>
<reference evidence="1 2" key="1">
    <citation type="submission" date="2018-11" db="EMBL/GenBank/DDBJ databases">
        <title>Complete genome sequencing of the Actinobacteria Serinibacter sp. K3-2.</title>
        <authorList>
            <person name="Rakitin A.L."/>
            <person name="Beletsky A.V."/>
            <person name="Mardanov A.V."/>
            <person name="Ravin N.V."/>
            <person name="Gromova A.S."/>
            <person name="Filippova S.N."/>
            <person name="Gal'Chenko V.F."/>
        </authorList>
    </citation>
    <scope>NUCLEOTIDE SEQUENCE [LARGE SCALE GENOMIC DNA]</scope>
    <source>
        <strain evidence="1 2">K3-2</strain>
    </source>
</reference>
<sequence>MTTALILLVLLGLLSLVGIVTHLVHEVRLDGYGIRPAPPSHHAWDDGLRPRLP</sequence>
<name>A0A4Z1E2H1_9MICO</name>
<dbReference type="EMBL" id="RHPJ01000004">
    <property type="protein sequence ID" value="TGO04037.1"/>
    <property type="molecule type" value="Genomic_DNA"/>
</dbReference>
<evidence type="ECO:0000313" key="2">
    <source>
        <dbReference type="Proteomes" id="UP000297318"/>
    </source>
</evidence>
<organism evidence="1 2">
    <name type="scientific">Serinibacter arcticus</name>
    <dbReference type="NCBI Taxonomy" id="1655435"/>
    <lineage>
        <taxon>Bacteria</taxon>
        <taxon>Bacillati</taxon>
        <taxon>Actinomycetota</taxon>
        <taxon>Actinomycetes</taxon>
        <taxon>Micrococcales</taxon>
        <taxon>Beutenbergiaceae</taxon>
        <taxon>Serinibacter</taxon>
    </lineage>
</organism>
<proteinExistence type="predicted"/>
<dbReference type="AlphaFoldDB" id="A0A4Z1E2H1"/>
<gene>
    <name evidence="1" type="ORF">SERN_2628</name>
</gene>
<keyword evidence="2" id="KW-1185">Reference proteome</keyword>
<accession>A0A4Z1E2H1</accession>
<dbReference type="Proteomes" id="UP000297318">
    <property type="component" value="Unassembled WGS sequence"/>
</dbReference>
<evidence type="ECO:0000313" key="1">
    <source>
        <dbReference type="EMBL" id="TGO04037.1"/>
    </source>
</evidence>
<protein>
    <submittedName>
        <fullName evidence="1">Uncharacterized protein</fullName>
    </submittedName>
</protein>
<dbReference type="RefSeq" id="WP_199241621.1">
    <property type="nucleotide sequence ID" value="NZ_RHPJ01000004.1"/>
</dbReference>